<organism evidence="1 2">
    <name type="scientific">Marseillevirus marseillevirus</name>
    <name type="common">GBM</name>
    <dbReference type="NCBI Taxonomy" id="694581"/>
    <lineage>
        <taxon>Viruses</taxon>
        <taxon>Varidnaviria</taxon>
        <taxon>Bamfordvirae</taxon>
        <taxon>Nucleocytoviricota</taxon>
        <taxon>Megaviricetes</taxon>
        <taxon>Pimascovirales</taxon>
        <taxon>Pimascovirales incertae sedis</taxon>
        <taxon>Marseilleviridae</taxon>
        <taxon>Marseillevirus</taxon>
        <taxon>Marseillevirus massiliense</taxon>
    </lineage>
</organism>
<evidence type="ECO:0000313" key="1">
    <source>
        <dbReference type="EMBL" id="ADB04101.1"/>
    </source>
</evidence>
<evidence type="ECO:0000313" key="2">
    <source>
        <dbReference type="Proteomes" id="UP000029780"/>
    </source>
</evidence>
<reference evidence="1 2" key="1">
    <citation type="journal article" date="2009" name="Proc. Natl. Acad. Sci. U.S.A.">
        <title>Giant Marseillevirus highlights the role of amoebae as a melting pot in emergence of chimeric microorganisms.</title>
        <authorList>
            <person name="Boyer M."/>
            <person name="Yutin N."/>
            <person name="Pagnier I."/>
            <person name="Barrassi L."/>
            <person name="Fournous G."/>
            <person name="Espinosa L."/>
            <person name="Robert C."/>
            <person name="Azza S."/>
            <person name="Sun S."/>
            <person name="Rossmann M.G."/>
            <person name="Suzan-Monti M."/>
            <person name="La Scola B."/>
            <person name="Koonin E.V."/>
            <person name="Raoult D."/>
        </authorList>
    </citation>
    <scope>NUCLEOTIDE SEQUENCE [LARGE SCALE GENOMIC DNA]</scope>
    <source>
        <strain evidence="1 2">T19</strain>
    </source>
</reference>
<protein>
    <submittedName>
        <fullName evidence="1">Uncharacterized protein</fullName>
    </submittedName>
</protein>
<dbReference type="OrthoDB" id="18250at10239"/>
<name>D2XAX4_GBMV</name>
<dbReference type="GeneID" id="8746570"/>
<dbReference type="KEGG" id="vg:8746570"/>
<keyword evidence="2" id="KW-1185">Reference proteome</keyword>
<proteinExistence type="predicted"/>
<dbReference type="EMBL" id="GU071086">
    <property type="protein sequence ID" value="ADB04101.1"/>
    <property type="molecule type" value="Genomic_DNA"/>
</dbReference>
<accession>D2XAX4</accession>
<sequence>MQRIIFSFQRKRKKRNVMNDSLCRALKEQVKNLLEDLCEVFKDEPEKKADVRFVQLFFSVIPEEKLMEHFVKFVLPYADKIHSKNEDFFIKNTGLWRGLPDEKVKMVSDMWVTGRLDPDDKQMMWDYFECYVELAKSWRKRK</sequence>
<dbReference type="RefSeq" id="YP_003407063.1">
    <property type="nucleotide sequence ID" value="NC_013756.1"/>
</dbReference>
<gene>
    <name evidence="1" type="ORF">MAR_ORF333</name>
</gene>
<dbReference type="Proteomes" id="UP000029780">
    <property type="component" value="Segment"/>
</dbReference>
<organismHost>
    <name type="scientific">Acanthamoeba</name>
    <dbReference type="NCBI Taxonomy" id="5754"/>
</organismHost>